<feature type="region of interest" description="Disordered" evidence="1">
    <location>
        <begin position="248"/>
        <end position="283"/>
    </location>
</feature>
<feature type="region of interest" description="Disordered" evidence="1">
    <location>
        <begin position="41"/>
        <end position="63"/>
    </location>
</feature>
<feature type="region of interest" description="Disordered" evidence="1">
    <location>
        <begin position="139"/>
        <end position="191"/>
    </location>
</feature>
<proteinExistence type="predicted"/>
<dbReference type="EMBL" id="GDKF01005060">
    <property type="protein sequence ID" value="JAT73562.1"/>
    <property type="molecule type" value="Transcribed_RNA"/>
</dbReference>
<sequence length="382" mass="40395">MPRCCCRAEPCPSCLISGLETPGPRTVYSLRAPSRRRRRRFIARTGGSRGQGRGCRPPPPRRRPVQVVLTQRRRHLLQRGLKVRRADPPLRPVLAHRSQRRLATHLRQLGARVALGARRQGPQVHARRQRHAAGVDAQHGLPPLQANSTTGRGAPPQHGCVDGGGTVGGAQDQHPPGGLQPVHLGEEGGQQPGRGVLRLLALAAAPCAWPRRKAALGRGHGVGSRVRTEGQHLHAFCAGANIALPMNRPPADGPSTPASLAQITTHDSHKRCPTTTSTPHTHEHVHLVQEKDGRGCQAGPLESAAQDGLALAHVLAEELGHAERDKGGPGGGGHGPGQGGFAAAGGTVQKDAAWGDQAQPLEGWRPLQRPLHRLPGVCAGQA</sequence>
<feature type="compositionally biased region" description="Polar residues" evidence="1">
    <location>
        <begin position="256"/>
        <end position="265"/>
    </location>
</feature>
<dbReference type="AlphaFoldDB" id="A0A1D2A2X9"/>
<organism evidence="2">
    <name type="scientific">Auxenochlorella protothecoides</name>
    <name type="common">Green microalga</name>
    <name type="synonym">Chlorella protothecoides</name>
    <dbReference type="NCBI Taxonomy" id="3075"/>
    <lineage>
        <taxon>Eukaryota</taxon>
        <taxon>Viridiplantae</taxon>
        <taxon>Chlorophyta</taxon>
        <taxon>core chlorophytes</taxon>
        <taxon>Trebouxiophyceae</taxon>
        <taxon>Chlorellales</taxon>
        <taxon>Chlorellaceae</taxon>
        <taxon>Auxenochlorella</taxon>
    </lineage>
</organism>
<accession>A0A1D2A2X9</accession>
<reference evidence="2" key="1">
    <citation type="submission" date="2015-08" db="EMBL/GenBank/DDBJ databases">
        <authorList>
            <person name="Babu N.S."/>
            <person name="Beckwith C.J."/>
            <person name="Beseler K.G."/>
            <person name="Brison A."/>
            <person name="Carone J.V."/>
            <person name="Caskin T.P."/>
            <person name="Diamond M."/>
            <person name="Durham M.E."/>
            <person name="Foxe J.M."/>
            <person name="Go M."/>
            <person name="Henderson B.A."/>
            <person name="Jones I.B."/>
            <person name="McGettigan J.A."/>
            <person name="Micheletti S.J."/>
            <person name="Nasrallah M.E."/>
            <person name="Ortiz D."/>
            <person name="Piller C.R."/>
            <person name="Privatt S.R."/>
            <person name="Schneider S.L."/>
            <person name="Sharp S."/>
            <person name="Smith T.C."/>
            <person name="Stanton J.D."/>
            <person name="Ullery H.E."/>
            <person name="Wilson R.J."/>
            <person name="Serrano M.G."/>
            <person name="Buck G."/>
            <person name="Lee V."/>
            <person name="Wang Y."/>
            <person name="Carvalho R."/>
            <person name="Voegtly L."/>
            <person name="Shi R."/>
            <person name="Duckworth R."/>
            <person name="Johnson A."/>
            <person name="Loviza R."/>
            <person name="Walstead R."/>
            <person name="Shah Z."/>
            <person name="Kiflezghi M."/>
            <person name="Wade K."/>
            <person name="Ball S.L."/>
            <person name="Bradley K.W."/>
            <person name="Asai D.J."/>
            <person name="Bowman C.A."/>
            <person name="Russell D.A."/>
            <person name="Pope W.H."/>
            <person name="Jacobs-Sera D."/>
            <person name="Hendrix R.W."/>
            <person name="Hatfull G.F."/>
        </authorList>
    </citation>
    <scope>NUCLEOTIDE SEQUENCE</scope>
</reference>
<name>A0A1D2A2X9_AUXPR</name>
<protein>
    <submittedName>
        <fullName evidence="2">Uncharacterized protein</fullName>
    </submittedName>
</protein>
<gene>
    <name evidence="2" type="ORF">g.46359</name>
</gene>
<evidence type="ECO:0000256" key="1">
    <source>
        <dbReference type="SAM" id="MobiDB-lite"/>
    </source>
</evidence>
<feature type="region of interest" description="Disordered" evidence="1">
    <location>
        <begin position="322"/>
        <end position="344"/>
    </location>
</feature>
<feature type="compositionally biased region" description="Gly residues" evidence="1">
    <location>
        <begin position="328"/>
        <end position="343"/>
    </location>
</feature>
<evidence type="ECO:0000313" key="2">
    <source>
        <dbReference type="EMBL" id="JAT73562.1"/>
    </source>
</evidence>